<reference evidence="2 3" key="1">
    <citation type="submission" date="2024-01" db="EMBL/GenBank/DDBJ databases">
        <title>A draft genome for a cacao thread blight-causing isolate of Paramarasmius palmivorus.</title>
        <authorList>
            <person name="Baruah I.K."/>
            <person name="Bukari Y."/>
            <person name="Amoako-Attah I."/>
            <person name="Meinhardt L.W."/>
            <person name="Bailey B.A."/>
            <person name="Cohen S.P."/>
        </authorList>
    </citation>
    <scope>NUCLEOTIDE SEQUENCE [LARGE SCALE GENOMIC DNA]</scope>
    <source>
        <strain evidence="2 3">GH-12</strain>
    </source>
</reference>
<proteinExistence type="predicted"/>
<gene>
    <name evidence="2" type="ORF">VNI00_011391</name>
</gene>
<dbReference type="SUPFAM" id="SSF52047">
    <property type="entry name" value="RNI-like"/>
    <property type="match status" value="1"/>
</dbReference>
<evidence type="ECO:0000313" key="2">
    <source>
        <dbReference type="EMBL" id="KAK7036726.1"/>
    </source>
</evidence>
<dbReference type="InterPro" id="IPR036047">
    <property type="entry name" value="F-box-like_dom_sf"/>
</dbReference>
<sequence length="539" mass="61606">MPSLPPELFPLVIVHLDRNIKALNRCALVCRQWADISRSLAFNTLHVTGQFLSRKRRARKVSRFLQLCTSPFETFSKSKVQTLELHEWPKYTSDPAIQHVDLNELLGWESSDGTKNFSSLFPHLKALSIVGSVYWRSLSIPAKNALLQGFMTVTELRVAYIRLEDNYDEFLEFINSFPLLKSLDLCGIYNFSFLISPINASVKLNPSIEKLELDSLGDVDLVRAIMPAPKLKTLQLEGSIFFEELMNTDELRAVTDDLIRSVGPTLETFICKGYYYNGGVAIYSYLTTLDLSGMPNLKRLEFDFTSFQGSCYPSSVIDVLDKLSQHHNTPHLEILNIPFLPELSDYGDYPKLDTIIFRRPCFASLRELKCSFNCTFTIKDVAKQKKRKLRSQWYSKPDEDSEAEKGVQKRIQEFKAAFAECDKRGILVVDVDYCYDPPISPSSSSSQLPWVTYLPIPAIRVVLDNARHIEDDEKRIRDVAYTVKPKFPQPSIRRKVSCLLTNISVSRPAIRSHHTLQHHGIRNANWEDRAGILLQDVKD</sequence>
<dbReference type="InterPro" id="IPR001810">
    <property type="entry name" value="F-box_dom"/>
</dbReference>
<evidence type="ECO:0000259" key="1">
    <source>
        <dbReference type="Pfam" id="PF12937"/>
    </source>
</evidence>
<comment type="caution">
    <text evidence="2">The sequence shown here is derived from an EMBL/GenBank/DDBJ whole genome shotgun (WGS) entry which is preliminary data.</text>
</comment>
<accession>A0AAW0CCT0</accession>
<dbReference type="Proteomes" id="UP001383192">
    <property type="component" value="Unassembled WGS sequence"/>
</dbReference>
<dbReference type="SUPFAM" id="SSF81383">
    <property type="entry name" value="F-box domain"/>
    <property type="match status" value="1"/>
</dbReference>
<organism evidence="2 3">
    <name type="scientific">Paramarasmius palmivorus</name>
    <dbReference type="NCBI Taxonomy" id="297713"/>
    <lineage>
        <taxon>Eukaryota</taxon>
        <taxon>Fungi</taxon>
        <taxon>Dikarya</taxon>
        <taxon>Basidiomycota</taxon>
        <taxon>Agaricomycotina</taxon>
        <taxon>Agaricomycetes</taxon>
        <taxon>Agaricomycetidae</taxon>
        <taxon>Agaricales</taxon>
        <taxon>Marasmiineae</taxon>
        <taxon>Marasmiaceae</taxon>
        <taxon>Paramarasmius</taxon>
    </lineage>
</organism>
<protein>
    <recommendedName>
        <fullName evidence="1">F-box domain-containing protein</fullName>
    </recommendedName>
</protein>
<evidence type="ECO:0000313" key="3">
    <source>
        <dbReference type="Proteomes" id="UP001383192"/>
    </source>
</evidence>
<dbReference type="EMBL" id="JAYKXP010000049">
    <property type="protein sequence ID" value="KAK7036726.1"/>
    <property type="molecule type" value="Genomic_DNA"/>
</dbReference>
<dbReference type="AlphaFoldDB" id="A0AAW0CCT0"/>
<dbReference type="InterPro" id="IPR032675">
    <property type="entry name" value="LRR_dom_sf"/>
</dbReference>
<keyword evidence="3" id="KW-1185">Reference proteome</keyword>
<dbReference type="Gene3D" id="3.80.10.10">
    <property type="entry name" value="Ribonuclease Inhibitor"/>
    <property type="match status" value="1"/>
</dbReference>
<name>A0AAW0CCT0_9AGAR</name>
<feature type="domain" description="F-box" evidence="1">
    <location>
        <begin position="2"/>
        <end position="38"/>
    </location>
</feature>
<dbReference type="Pfam" id="PF12937">
    <property type="entry name" value="F-box-like"/>
    <property type="match status" value="1"/>
</dbReference>